<dbReference type="InterPro" id="IPR004358">
    <property type="entry name" value="Sig_transdc_His_kin-like_C"/>
</dbReference>
<gene>
    <name evidence="13" type="ORF">SOCE26_063530</name>
</gene>
<evidence type="ECO:0000259" key="11">
    <source>
        <dbReference type="PROSITE" id="PS50109"/>
    </source>
</evidence>
<dbReference type="Gene3D" id="3.30.565.10">
    <property type="entry name" value="Histidine kinase-like ATPase, C-terminal domain"/>
    <property type="match status" value="1"/>
</dbReference>
<dbReference type="RefSeq" id="WP_104983346.1">
    <property type="nucleotide sequence ID" value="NZ_CP012673.1"/>
</dbReference>
<dbReference type="InterPro" id="IPR036890">
    <property type="entry name" value="HATPase_C_sf"/>
</dbReference>
<keyword evidence="5" id="KW-0808">Transferase</keyword>
<evidence type="ECO:0000256" key="6">
    <source>
        <dbReference type="ARBA" id="ARBA00022692"/>
    </source>
</evidence>
<dbReference type="InterPro" id="IPR003661">
    <property type="entry name" value="HisK_dim/P_dom"/>
</dbReference>
<dbReference type="Pfam" id="PF00512">
    <property type="entry name" value="HisKA"/>
    <property type="match status" value="1"/>
</dbReference>
<dbReference type="PANTHER" id="PTHR45436:SF5">
    <property type="entry name" value="SENSOR HISTIDINE KINASE TRCS"/>
    <property type="match status" value="1"/>
</dbReference>
<comment type="subcellular location">
    <subcellularLocation>
        <location evidence="2">Membrane</location>
    </subcellularLocation>
</comment>
<dbReference type="SUPFAM" id="SSF47384">
    <property type="entry name" value="Homodimeric domain of signal transducing histidine kinase"/>
    <property type="match status" value="1"/>
</dbReference>
<evidence type="ECO:0000313" key="13">
    <source>
        <dbReference type="EMBL" id="AUX44883.1"/>
    </source>
</evidence>
<keyword evidence="10" id="KW-0472">Membrane</keyword>
<dbReference type="Gene3D" id="6.10.340.10">
    <property type="match status" value="1"/>
</dbReference>
<evidence type="ECO:0000256" key="7">
    <source>
        <dbReference type="ARBA" id="ARBA00022777"/>
    </source>
</evidence>
<evidence type="ECO:0000256" key="4">
    <source>
        <dbReference type="ARBA" id="ARBA00022553"/>
    </source>
</evidence>
<dbReference type="CDD" id="cd00082">
    <property type="entry name" value="HisKA"/>
    <property type="match status" value="1"/>
</dbReference>
<accession>A0A2L0F021</accession>
<dbReference type="PROSITE" id="PS50109">
    <property type="entry name" value="HIS_KIN"/>
    <property type="match status" value="1"/>
</dbReference>
<dbReference type="InterPro" id="IPR050428">
    <property type="entry name" value="TCS_sensor_his_kinase"/>
</dbReference>
<dbReference type="GO" id="GO:0000155">
    <property type="term" value="F:phosphorelay sensor kinase activity"/>
    <property type="evidence" value="ECO:0007669"/>
    <property type="project" value="InterPro"/>
</dbReference>
<dbReference type="InterPro" id="IPR005467">
    <property type="entry name" value="His_kinase_dom"/>
</dbReference>
<evidence type="ECO:0000256" key="2">
    <source>
        <dbReference type="ARBA" id="ARBA00004370"/>
    </source>
</evidence>
<dbReference type="Gene3D" id="1.10.287.130">
    <property type="match status" value="1"/>
</dbReference>
<sequence>MRALRLLPALRGRTAGALLQEDGKLLVCHAALRIEAEGGGPGVALAQKGSPRAIRALYDVRYPLLKLSLYALLSGLALCALLVRRIVRPIEALRDEVLSRAEAPLSGEAIPARAPREIGELADAFNALFAAIAEQSRSNHAFMADLVHELKSPVAAVRAAADTMRGGGDLPAARAERLGRALHDSSQRLDAVVSQFLELARAEAGLPDEERAVIDAGELVSGLAGALGEDPRHAALRVDADVAEAHVRGVPGRLESAIQNVLENAASFAGEGGAVRARVRARGGACEIEVTDTGPGIAAEDLPRVFDRFFTRRSSGQGTGLGLALARAIVEAHGGTLEAASPPGEGACFTIRLPLVSHGVHTKPADDSPGA</sequence>
<dbReference type="SUPFAM" id="SSF55874">
    <property type="entry name" value="ATPase domain of HSP90 chaperone/DNA topoisomerase II/histidine kinase"/>
    <property type="match status" value="1"/>
</dbReference>
<dbReference type="SMART" id="SM00304">
    <property type="entry name" value="HAMP"/>
    <property type="match status" value="1"/>
</dbReference>
<dbReference type="GO" id="GO:0005886">
    <property type="term" value="C:plasma membrane"/>
    <property type="evidence" value="ECO:0007669"/>
    <property type="project" value="TreeGrafter"/>
</dbReference>
<dbReference type="OrthoDB" id="9815202at2"/>
<evidence type="ECO:0000256" key="9">
    <source>
        <dbReference type="ARBA" id="ARBA00023012"/>
    </source>
</evidence>
<keyword evidence="7" id="KW-0418">Kinase</keyword>
<dbReference type="PRINTS" id="PR00344">
    <property type="entry name" value="BCTRLSENSOR"/>
</dbReference>
<dbReference type="SMART" id="SM00387">
    <property type="entry name" value="HATPase_c"/>
    <property type="match status" value="1"/>
</dbReference>
<dbReference type="Pfam" id="PF02518">
    <property type="entry name" value="HATPase_c"/>
    <property type="match status" value="1"/>
</dbReference>
<dbReference type="InterPro" id="IPR003660">
    <property type="entry name" value="HAMP_dom"/>
</dbReference>
<dbReference type="Proteomes" id="UP000238348">
    <property type="component" value="Chromosome"/>
</dbReference>
<organism evidence="13 14">
    <name type="scientific">Sorangium cellulosum</name>
    <name type="common">Polyangium cellulosum</name>
    <dbReference type="NCBI Taxonomy" id="56"/>
    <lineage>
        <taxon>Bacteria</taxon>
        <taxon>Pseudomonadati</taxon>
        <taxon>Myxococcota</taxon>
        <taxon>Polyangia</taxon>
        <taxon>Polyangiales</taxon>
        <taxon>Polyangiaceae</taxon>
        <taxon>Sorangium</taxon>
    </lineage>
</organism>
<dbReference type="InterPro" id="IPR036097">
    <property type="entry name" value="HisK_dim/P_sf"/>
</dbReference>
<dbReference type="Pfam" id="PF00672">
    <property type="entry name" value="HAMP"/>
    <property type="match status" value="1"/>
</dbReference>
<dbReference type="PROSITE" id="PS50885">
    <property type="entry name" value="HAMP"/>
    <property type="match status" value="1"/>
</dbReference>
<evidence type="ECO:0000256" key="5">
    <source>
        <dbReference type="ARBA" id="ARBA00022679"/>
    </source>
</evidence>
<feature type="domain" description="Histidine kinase" evidence="11">
    <location>
        <begin position="145"/>
        <end position="357"/>
    </location>
</feature>
<dbReference type="InterPro" id="IPR003594">
    <property type="entry name" value="HATPase_dom"/>
</dbReference>
<proteinExistence type="predicted"/>
<name>A0A2L0F021_SORCE</name>
<protein>
    <recommendedName>
        <fullName evidence="3">histidine kinase</fullName>
        <ecNumber evidence="3">2.7.13.3</ecNumber>
    </recommendedName>
</protein>
<dbReference type="CDD" id="cd06225">
    <property type="entry name" value="HAMP"/>
    <property type="match status" value="1"/>
</dbReference>
<keyword evidence="9" id="KW-0902">Two-component regulatory system</keyword>
<keyword evidence="4" id="KW-0597">Phosphoprotein</keyword>
<dbReference type="EMBL" id="CP012673">
    <property type="protein sequence ID" value="AUX44883.1"/>
    <property type="molecule type" value="Genomic_DNA"/>
</dbReference>
<dbReference type="AlphaFoldDB" id="A0A2L0F021"/>
<comment type="catalytic activity">
    <reaction evidence="1">
        <text>ATP + protein L-histidine = ADP + protein N-phospho-L-histidine.</text>
        <dbReference type="EC" id="2.7.13.3"/>
    </reaction>
</comment>
<dbReference type="CDD" id="cd00075">
    <property type="entry name" value="HATPase"/>
    <property type="match status" value="1"/>
</dbReference>
<keyword evidence="8" id="KW-1133">Transmembrane helix</keyword>
<dbReference type="SMART" id="SM00388">
    <property type="entry name" value="HisKA"/>
    <property type="match status" value="1"/>
</dbReference>
<dbReference type="PANTHER" id="PTHR45436">
    <property type="entry name" value="SENSOR HISTIDINE KINASE YKOH"/>
    <property type="match status" value="1"/>
</dbReference>
<evidence type="ECO:0000256" key="8">
    <source>
        <dbReference type="ARBA" id="ARBA00022989"/>
    </source>
</evidence>
<evidence type="ECO:0000259" key="12">
    <source>
        <dbReference type="PROSITE" id="PS50885"/>
    </source>
</evidence>
<reference evidence="13 14" key="1">
    <citation type="submission" date="2015-09" db="EMBL/GenBank/DDBJ databases">
        <title>Sorangium comparison.</title>
        <authorList>
            <person name="Zaburannyi N."/>
            <person name="Bunk B."/>
            <person name="Overmann J."/>
            <person name="Mueller R."/>
        </authorList>
    </citation>
    <scope>NUCLEOTIDE SEQUENCE [LARGE SCALE GENOMIC DNA]</scope>
    <source>
        <strain evidence="13 14">So ce26</strain>
    </source>
</reference>
<keyword evidence="6" id="KW-0812">Transmembrane</keyword>
<dbReference type="EC" id="2.7.13.3" evidence="3"/>
<evidence type="ECO:0000256" key="10">
    <source>
        <dbReference type="ARBA" id="ARBA00023136"/>
    </source>
</evidence>
<feature type="domain" description="HAMP" evidence="12">
    <location>
        <begin position="84"/>
        <end position="137"/>
    </location>
</feature>
<evidence type="ECO:0000256" key="1">
    <source>
        <dbReference type="ARBA" id="ARBA00000085"/>
    </source>
</evidence>
<evidence type="ECO:0000313" key="14">
    <source>
        <dbReference type="Proteomes" id="UP000238348"/>
    </source>
</evidence>
<evidence type="ECO:0000256" key="3">
    <source>
        <dbReference type="ARBA" id="ARBA00012438"/>
    </source>
</evidence>